<organism evidence="4 5">
    <name type="scientific">Streptomyces amakusaensis</name>
    <dbReference type="NCBI Taxonomy" id="67271"/>
    <lineage>
        <taxon>Bacteria</taxon>
        <taxon>Bacillati</taxon>
        <taxon>Actinomycetota</taxon>
        <taxon>Actinomycetes</taxon>
        <taxon>Kitasatosporales</taxon>
        <taxon>Streptomycetaceae</taxon>
        <taxon>Streptomyces</taxon>
    </lineage>
</organism>
<dbReference type="EC" id="2.3.1.-" evidence="4"/>
<keyword evidence="1 4" id="KW-0808">Transferase</keyword>
<evidence type="ECO:0000256" key="1">
    <source>
        <dbReference type="ARBA" id="ARBA00022679"/>
    </source>
</evidence>
<dbReference type="PANTHER" id="PTHR43877">
    <property type="entry name" value="AMINOALKYLPHOSPHONATE N-ACETYLTRANSFERASE-RELATED-RELATED"/>
    <property type="match status" value="1"/>
</dbReference>
<dbReference type="RefSeq" id="WP_344477989.1">
    <property type="nucleotide sequence ID" value="NZ_BAAASB010000009.1"/>
</dbReference>
<dbReference type="CDD" id="cd04301">
    <property type="entry name" value="NAT_SF"/>
    <property type="match status" value="1"/>
</dbReference>
<dbReference type="PROSITE" id="PS51186">
    <property type="entry name" value="GNAT"/>
    <property type="match status" value="1"/>
</dbReference>
<evidence type="ECO:0000313" key="5">
    <source>
        <dbReference type="Proteomes" id="UP001596160"/>
    </source>
</evidence>
<dbReference type="InterPro" id="IPR050832">
    <property type="entry name" value="Bact_Acetyltransf"/>
</dbReference>
<dbReference type="Pfam" id="PF00583">
    <property type="entry name" value="Acetyltransf_1"/>
    <property type="match status" value="1"/>
</dbReference>
<protein>
    <submittedName>
        <fullName evidence="4">GNAT family N-acetyltransferase</fullName>
        <ecNumber evidence="4">2.3.1.-</ecNumber>
    </submittedName>
</protein>
<reference evidence="5" key="1">
    <citation type="journal article" date="2019" name="Int. J. Syst. Evol. Microbiol.">
        <title>The Global Catalogue of Microorganisms (GCM) 10K type strain sequencing project: providing services to taxonomists for standard genome sequencing and annotation.</title>
        <authorList>
            <consortium name="The Broad Institute Genomics Platform"/>
            <consortium name="The Broad Institute Genome Sequencing Center for Infectious Disease"/>
            <person name="Wu L."/>
            <person name="Ma J."/>
        </authorList>
    </citation>
    <scope>NUCLEOTIDE SEQUENCE [LARGE SCALE GENOMIC DNA]</scope>
    <source>
        <strain evidence="5">PCU 266</strain>
    </source>
</reference>
<sequence>MAIKKITTPDWEKLLPLLTDRWDGSFIIKHYTRFDLIGLPGLMAVRDDALLGVLTWSDGDGEIELLTLDALAPGQGVGGTLIDAFMADARGSGVRRVLATVTNDQLTAMKLLQRRGFRIDRVRRGAVDIAREAKPRIPVIGESGIGHHDELEFSCAL</sequence>
<keyword evidence="2 4" id="KW-0012">Acyltransferase</keyword>
<dbReference type="GO" id="GO:0016746">
    <property type="term" value="F:acyltransferase activity"/>
    <property type="evidence" value="ECO:0007669"/>
    <property type="project" value="UniProtKB-KW"/>
</dbReference>
<dbReference type="InterPro" id="IPR000182">
    <property type="entry name" value="GNAT_dom"/>
</dbReference>
<evidence type="ECO:0000256" key="2">
    <source>
        <dbReference type="ARBA" id="ARBA00023315"/>
    </source>
</evidence>
<feature type="domain" description="N-acetyltransferase" evidence="3">
    <location>
        <begin position="1"/>
        <end position="138"/>
    </location>
</feature>
<dbReference type="InterPro" id="IPR016181">
    <property type="entry name" value="Acyl_CoA_acyltransferase"/>
</dbReference>
<proteinExistence type="predicted"/>
<dbReference type="Proteomes" id="UP001596160">
    <property type="component" value="Unassembled WGS sequence"/>
</dbReference>
<name>A0ABW0AFY3_9ACTN</name>
<keyword evidence="5" id="KW-1185">Reference proteome</keyword>
<dbReference type="EMBL" id="JBHSKP010000006">
    <property type="protein sequence ID" value="MFC5152599.1"/>
    <property type="molecule type" value="Genomic_DNA"/>
</dbReference>
<accession>A0ABW0AFY3</accession>
<evidence type="ECO:0000259" key="3">
    <source>
        <dbReference type="PROSITE" id="PS51186"/>
    </source>
</evidence>
<dbReference type="SUPFAM" id="SSF55729">
    <property type="entry name" value="Acyl-CoA N-acyltransferases (Nat)"/>
    <property type="match status" value="1"/>
</dbReference>
<evidence type="ECO:0000313" key="4">
    <source>
        <dbReference type="EMBL" id="MFC5152599.1"/>
    </source>
</evidence>
<dbReference type="Gene3D" id="3.40.630.30">
    <property type="match status" value="1"/>
</dbReference>
<gene>
    <name evidence="4" type="ORF">ACFPRH_12710</name>
</gene>
<comment type="caution">
    <text evidence="4">The sequence shown here is derived from an EMBL/GenBank/DDBJ whole genome shotgun (WGS) entry which is preliminary data.</text>
</comment>